<evidence type="ECO:0000313" key="27">
    <source>
        <dbReference type="EMBL" id="CAB3397926.1"/>
    </source>
</evidence>
<feature type="binding site" evidence="23">
    <location>
        <begin position="121"/>
        <end position="125"/>
    </location>
    <ligand>
        <name>substrate</name>
    </ligand>
</feature>
<proteinExistence type="inferred from homology"/>
<dbReference type="Proteomes" id="UP000494206">
    <property type="component" value="Unassembled WGS sequence"/>
</dbReference>
<evidence type="ECO:0000256" key="2">
    <source>
        <dbReference type="ARBA" id="ARBA00004323"/>
    </source>
</evidence>
<protein>
    <recommendedName>
        <fullName evidence="6">Alpha-1,6-mannosyl-glycoprotein 2-beta-N-acetylglucosaminyltransferase</fullName>
        <ecNumber evidence="5">2.4.1.143</ecNumber>
    </recommendedName>
    <alternativeName>
        <fullName evidence="21">Beta-1,2-N-acetylglucosaminyltransferase II</fullName>
    </alternativeName>
    <alternativeName>
        <fullName evidence="20">GlcNAc-T II</fullName>
    </alternativeName>
    <alternativeName>
        <fullName evidence="19">Mannoside acetylglucosaminyltransferase 2</fullName>
    </alternativeName>
    <alternativeName>
        <fullName evidence="18">N-glycosyl-oligosaccharide-glycoprotein N-acetylglucosaminyltransferase II</fullName>
    </alternativeName>
</protein>
<evidence type="ECO:0000256" key="7">
    <source>
        <dbReference type="ARBA" id="ARBA00022676"/>
    </source>
</evidence>
<dbReference type="PANTHER" id="PTHR12871">
    <property type="entry name" value="BETA-1,2-N-ACETYLGLUCOSAMINYLTRANSFERASE II"/>
    <property type="match status" value="1"/>
</dbReference>
<comment type="pathway">
    <text evidence="3">Protein modification; protein glycosylation.</text>
</comment>
<evidence type="ECO:0000256" key="22">
    <source>
        <dbReference type="ARBA" id="ARBA00093257"/>
    </source>
</evidence>
<evidence type="ECO:0000256" key="18">
    <source>
        <dbReference type="ARBA" id="ARBA00029663"/>
    </source>
</evidence>
<keyword evidence="11" id="KW-0735">Signal-anchor</keyword>
<feature type="disulfide bond" evidence="25">
    <location>
        <begin position="194"/>
        <end position="208"/>
    </location>
</feature>
<evidence type="ECO:0000256" key="20">
    <source>
        <dbReference type="ARBA" id="ARBA00032552"/>
    </source>
</evidence>
<dbReference type="EMBL" id="CADEPM010000001">
    <property type="protein sequence ID" value="CAB3397926.1"/>
    <property type="molecule type" value="Genomic_DNA"/>
</dbReference>
<dbReference type="OrthoDB" id="6019616at2759"/>
<evidence type="ECO:0000256" key="25">
    <source>
        <dbReference type="PIRSR" id="PIRSR607754-3"/>
    </source>
</evidence>
<evidence type="ECO:0000256" key="12">
    <source>
        <dbReference type="ARBA" id="ARBA00022989"/>
    </source>
</evidence>
<feature type="disulfide bond" evidence="25">
    <location>
        <begin position="334"/>
        <end position="357"/>
    </location>
</feature>
<evidence type="ECO:0000256" key="6">
    <source>
        <dbReference type="ARBA" id="ARBA00014817"/>
    </source>
</evidence>
<feature type="transmembrane region" description="Helical" evidence="26">
    <location>
        <begin position="9"/>
        <end position="26"/>
    </location>
</feature>
<dbReference type="GO" id="GO:0000139">
    <property type="term" value="C:Golgi membrane"/>
    <property type="evidence" value="ECO:0007669"/>
    <property type="project" value="UniProtKB-SubCell"/>
</dbReference>
<dbReference type="PANTHER" id="PTHR12871:SF0">
    <property type="entry name" value="ALPHA-1,6-MANNOSYL-GLYCOPROTEIN 2-BETA-N-ACETYLGLUCOSAMINYLTRANSFERASE"/>
    <property type="match status" value="1"/>
</dbReference>
<evidence type="ECO:0000256" key="13">
    <source>
        <dbReference type="ARBA" id="ARBA00023034"/>
    </source>
</evidence>
<evidence type="ECO:0000256" key="10">
    <source>
        <dbReference type="ARBA" id="ARBA00022723"/>
    </source>
</evidence>
<dbReference type="EC" id="2.4.1.143" evidence="5"/>
<dbReference type="InterPro" id="IPR029044">
    <property type="entry name" value="Nucleotide-diphossugar_trans"/>
</dbReference>
<evidence type="ECO:0000256" key="3">
    <source>
        <dbReference type="ARBA" id="ARBA00004922"/>
    </source>
</evidence>
<evidence type="ECO:0000256" key="11">
    <source>
        <dbReference type="ARBA" id="ARBA00022968"/>
    </source>
</evidence>
<dbReference type="GO" id="GO:0006487">
    <property type="term" value="P:protein N-linked glycosylation"/>
    <property type="evidence" value="ECO:0007669"/>
    <property type="project" value="TreeGrafter"/>
</dbReference>
<evidence type="ECO:0000256" key="1">
    <source>
        <dbReference type="ARBA" id="ARBA00001936"/>
    </source>
</evidence>
<dbReference type="GO" id="GO:0008455">
    <property type="term" value="F:alpha-1,6-mannosylglycoprotein 2-beta-N-acetylglucosaminyltransferase activity"/>
    <property type="evidence" value="ECO:0007669"/>
    <property type="project" value="UniProtKB-EC"/>
</dbReference>
<dbReference type="InterPro" id="IPR007754">
    <property type="entry name" value="GlcNAc_II"/>
</dbReference>
<evidence type="ECO:0000256" key="21">
    <source>
        <dbReference type="ARBA" id="ARBA00032915"/>
    </source>
</evidence>
<sequence length="482" mass="55286">MVNRRVNRLINAIIACCLVGFVVIFLKAPANEPQIQMGVPAVDKDNGWSPEEWKQLNKEIANDTNFIQHADLSGWSFVQGNATISGEEIVHSMQFLNENFDVLNTDKFGPPSNVKTILVVQVHNRPAYLQILIESMRKTKGIDETLIVFSHDINVSVINQMIRNITFARVYQIFYPYNLQLFPSVYPGQNVKDCPEKFSKSEAEMLQCRNWKTPDKYGNYRVAKLTQIKHHWWWKMNFVFDGIVDRFQMDDPWILLLEEDHILVPDALHVLNTIIDNKSSFCENCAIISLGYYLKSMNGYGDDINKLAVQPWYSSRHNMGMAIQRQTWNVIRDCSTSFCNWDDYNWDWSLMQVSAKCVSQRFRVIFAKSPRVLHIGDCGVHTHRCAAHKALDAAMETILKHKNALFPSSLVVSVVSRKSLKPSKENGGWGDARDRELCQLNKYPLVRHTSSEETVLKELLNSKILLNSTPQNNTLRQSSGSL</sequence>
<evidence type="ECO:0000256" key="4">
    <source>
        <dbReference type="ARBA" id="ARBA00011011"/>
    </source>
</evidence>
<keyword evidence="15 25" id="KW-1015">Disulfide bond</keyword>
<evidence type="ECO:0000256" key="23">
    <source>
        <dbReference type="PIRSR" id="PIRSR607754-1"/>
    </source>
</evidence>
<comment type="catalytic activity">
    <reaction evidence="22">
        <text>an N(4)-{beta-D-GlcNAc-(1-&gt;2)-alpha-D-Man-(1-&gt;3)-[alpha-D-Man-(1-&gt;6)]-beta-D-Man-(1-&gt;4)-beta-D-GlcNAc-(1-&gt;4)-beta-D-GlcNAc}-L-asparaginyl-[protein] + UDP-N-acetyl-alpha-D-glucosamine = N(4)-{beta-D-GlcNAc-(1-&gt;2)-alpha-D-Man-(1-&gt;3)-[beta-D-GlcNAc-(1-&gt;2)-alpha-D-Man-(1-&gt;6)]-beta-D-Man-(1-&gt;4)-beta-D-GlcNAc-(1-&gt;4)-beta-D-GlcNAc}-L-asparaginyl-[protein] + UDP + H(+)</text>
        <dbReference type="Rhea" id="RHEA:12941"/>
        <dbReference type="Rhea" id="RHEA-COMP:13526"/>
        <dbReference type="Rhea" id="RHEA-COMP:14369"/>
        <dbReference type="ChEBI" id="CHEBI:15378"/>
        <dbReference type="ChEBI" id="CHEBI:57705"/>
        <dbReference type="ChEBI" id="CHEBI:58223"/>
        <dbReference type="ChEBI" id="CHEBI:60615"/>
        <dbReference type="ChEBI" id="CHEBI:60651"/>
        <dbReference type="EC" id="2.4.1.143"/>
    </reaction>
</comment>
<evidence type="ECO:0000256" key="19">
    <source>
        <dbReference type="ARBA" id="ARBA00031203"/>
    </source>
</evidence>
<feature type="binding site" evidence="23">
    <location>
        <begin position="227"/>
        <end position="231"/>
    </location>
    <ligand>
        <name>substrate</name>
    </ligand>
</feature>
<comment type="subcellular location">
    <subcellularLocation>
        <location evidence="2">Golgi apparatus membrane</location>
        <topology evidence="2">Single-pass type II membrane protein</topology>
    </subcellularLocation>
</comment>
<keyword evidence="7" id="KW-0328">Glycosyltransferase</keyword>
<feature type="binding site" evidence="24">
    <location>
        <position position="374"/>
    </location>
    <ligand>
        <name>Mn(2+)</name>
        <dbReference type="ChEBI" id="CHEBI:29035"/>
    </ligand>
</feature>
<accession>A0A8S1EB57</accession>
<feature type="binding site" evidence="24">
    <location>
        <position position="260"/>
    </location>
    <ligand>
        <name>Mn(2+)</name>
        <dbReference type="ChEBI" id="CHEBI:29035"/>
    </ligand>
</feature>
<evidence type="ECO:0000256" key="14">
    <source>
        <dbReference type="ARBA" id="ARBA00023136"/>
    </source>
</evidence>
<dbReference type="GO" id="GO:0009312">
    <property type="term" value="P:oligosaccharide biosynthetic process"/>
    <property type="evidence" value="ECO:0007669"/>
    <property type="project" value="InterPro"/>
</dbReference>
<evidence type="ECO:0000256" key="8">
    <source>
        <dbReference type="ARBA" id="ARBA00022679"/>
    </source>
</evidence>
<evidence type="ECO:0000256" key="24">
    <source>
        <dbReference type="PIRSR" id="PIRSR607754-2"/>
    </source>
</evidence>
<dbReference type="AlphaFoldDB" id="A0A8S1EB57"/>
<dbReference type="GO" id="GO:0046872">
    <property type="term" value="F:metal ion binding"/>
    <property type="evidence" value="ECO:0007669"/>
    <property type="project" value="UniProtKB-KW"/>
</dbReference>
<evidence type="ECO:0000256" key="16">
    <source>
        <dbReference type="ARBA" id="ARBA00023180"/>
    </source>
</evidence>
<feature type="binding site" evidence="23">
    <location>
        <position position="152"/>
    </location>
    <ligand>
        <name>substrate</name>
    </ligand>
</feature>
<keyword evidence="8" id="KW-0808">Transferase</keyword>
<keyword evidence="28" id="KW-1185">Reference proteome</keyword>
<keyword evidence="16" id="KW-0325">Glycoprotein</keyword>
<keyword evidence="9 26" id="KW-0812">Transmembrane</keyword>
<reference evidence="27 28" key="1">
    <citation type="submission" date="2020-04" db="EMBL/GenBank/DDBJ databases">
        <authorList>
            <person name="Laetsch R D."/>
            <person name="Stevens L."/>
            <person name="Kumar S."/>
            <person name="Blaxter L. M."/>
        </authorList>
    </citation>
    <scope>NUCLEOTIDE SEQUENCE [LARGE SCALE GENOMIC DNA]</scope>
</reference>
<evidence type="ECO:0000313" key="28">
    <source>
        <dbReference type="Proteomes" id="UP000494206"/>
    </source>
</evidence>
<comment type="cofactor">
    <cofactor evidence="1 24">
        <name>Mn(2+)</name>
        <dbReference type="ChEBI" id="CHEBI:29035"/>
    </cofactor>
</comment>
<evidence type="ECO:0000256" key="5">
    <source>
        <dbReference type="ARBA" id="ARBA00012613"/>
    </source>
</evidence>
<organism evidence="27 28">
    <name type="scientific">Caenorhabditis bovis</name>
    <dbReference type="NCBI Taxonomy" id="2654633"/>
    <lineage>
        <taxon>Eukaryota</taxon>
        <taxon>Metazoa</taxon>
        <taxon>Ecdysozoa</taxon>
        <taxon>Nematoda</taxon>
        <taxon>Chromadorea</taxon>
        <taxon>Rhabditida</taxon>
        <taxon>Rhabditina</taxon>
        <taxon>Rhabditomorpha</taxon>
        <taxon>Rhabditoidea</taxon>
        <taxon>Rhabditidae</taxon>
        <taxon>Peloderinae</taxon>
        <taxon>Caenorhabditis</taxon>
    </lineage>
</organism>
<keyword evidence="13" id="KW-0333">Golgi apparatus</keyword>
<feature type="disulfide bond" evidence="25">
    <location>
        <begin position="282"/>
        <end position="285"/>
    </location>
</feature>
<evidence type="ECO:0000256" key="15">
    <source>
        <dbReference type="ARBA" id="ARBA00023157"/>
    </source>
</evidence>
<keyword evidence="14 26" id="KW-0472">Membrane</keyword>
<feature type="disulfide bond" evidence="25">
    <location>
        <begin position="339"/>
        <end position="438"/>
    </location>
</feature>
<evidence type="ECO:0000256" key="17">
    <source>
        <dbReference type="ARBA" id="ARBA00023211"/>
    </source>
</evidence>
<dbReference type="Gene3D" id="3.90.550.10">
    <property type="entry name" value="Spore Coat Polysaccharide Biosynthesis Protein SpsA, Chain A"/>
    <property type="match status" value="1"/>
</dbReference>
<dbReference type="GO" id="GO:0005795">
    <property type="term" value="C:Golgi stack"/>
    <property type="evidence" value="ECO:0007669"/>
    <property type="project" value="InterPro"/>
</dbReference>
<comment type="similarity">
    <text evidence="4">Belongs to the glycosyltransferase 16 (GT16) protein family.</text>
</comment>
<keyword evidence="12 26" id="KW-1133">Transmembrane helix</keyword>
<gene>
    <name evidence="27" type="ORF">CBOVIS_LOCUS1266</name>
</gene>
<keyword evidence="10 24" id="KW-0479">Metal-binding</keyword>
<evidence type="ECO:0000256" key="9">
    <source>
        <dbReference type="ARBA" id="ARBA00022692"/>
    </source>
</evidence>
<comment type="caution">
    <text evidence="27">The sequence shown here is derived from an EMBL/GenBank/DDBJ whole genome shotgun (WGS) entry which is preliminary data.</text>
</comment>
<keyword evidence="17 24" id="KW-0464">Manganese</keyword>
<dbReference type="SUPFAM" id="SSF53448">
    <property type="entry name" value="Nucleotide-diphospho-sugar transferases"/>
    <property type="match status" value="1"/>
</dbReference>
<dbReference type="Pfam" id="PF05060">
    <property type="entry name" value="MGAT2"/>
    <property type="match status" value="1"/>
</dbReference>
<evidence type="ECO:0000256" key="26">
    <source>
        <dbReference type="SAM" id="Phobius"/>
    </source>
</evidence>
<name>A0A8S1EB57_9PELO</name>